<feature type="domain" description="5'-3' exonuclease" evidence="3">
    <location>
        <begin position="4"/>
        <end position="234"/>
    </location>
</feature>
<dbReference type="SUPFAM" id="SSF47807">
    <property type="entry name" value="5' to 3' exonuclease, C-terminal subdomain"/>
    <property type="match status" value="1"/>
</dbReference>
<dbReference type="InterPro" id="IPR002421">
    <property type="entry name" value="5-3_exonuclease"/>
</dbReference>
<reference evidence="4 5" key="1">
    <citation type="submission" date="2018-09" db="EMBL/GenBank/DDBJ databases">
        <authorList>
            <person name="Zhu H."/>
        </authorList>
    </citation>
    <scope>NUCLEOTIDE SEQUENCE [LARGE SCALE GENOMIC DNA]</scope>
    <source>
        <strain evidence="4 5">K2W22B-5</strain>
    </source>
</reference>
<organism evidence="4 5">
    <name type="scientific">Azospirillum cavernae</name>
    <dbReference type="NCBI Taxonomy" id="2320860"/>
    <lineage>
        <taxon>Bacteria</taxon>
        <taxon>Pseudomonadati</taxon>
        <taxon>Pseudomonadota</taxon>
        <taxon>Alphaproteobacteria</taxon>
        <taxon>Rhodospirillales</taxon>
        <taxon>Azospirillaceae</taxon>
        <taxon>Azospirillum</taxon>
    </lineage>
</organism>
<dbReference type="AlphaFoldDB" id="A0A418VPE7"/>
<dbReference type="InterPro" id="IPR036279">
    <property type="entry name" value="5-3_exonuclease_C_sf"/>
</dbReference>
<keyword evidence="1" id="KW-0540">Nuclease</keyword>
<evidence type="ECO:0000313" key="4">
    <source>
        <dbReference type="EMBL" id="RJF78124.1"/>
    </source>
</evidence>
<protein>
    <recommendedName>
        <fullName evidence="3">5'-3' exonuclease domain-containing protein</fullName>
    </recommendedName>
</protein>
<comment type="caution">
    <text evidence="4">The sequence shown here is derived from an EMBL/GenBank/DDBJ whole genome shotgun (WGS) entry which is preliminary data.</text>
</comment>
<keyword evidence="2" id="KW-0378">Hydrolase</keyword>
<dbReference type="PANTHER" id="PTHR42646:SF2">
    <property type="entry name" value="5'-3' EXONUCLEASE FAMILY PROTEIN"/>
    <property type="match status" value="1"/>
</dbReference>
<dbReference type="GO" id="GO:0033567">
    <property type="term" value="P:DNA replication, Okazaki fragment processing"/>
    <property type="evidence" value="ECO:0007669"/>
    <property type="project" value="InterPro"/>
</dbReference>
<evidence type="ECO:0000313" key="5">
    <source>
        <dbReference type="Proteomes" id="UP000283458"/>
    </source>
</evidence>
<dbReference type="RefSeq" id="WP_119833267.1">
    <property type="nucleotide sequence ID" value="NZ_QYUL01000004.1"/>
</dbReference>
<dbReference type="SMART" id="SM00475">
    <property type="entry name" value="53EXOc"/>
    <property type="match status" value="1"/>
</dbReference>
<name>A0A418VPE7_9PROT</name>
<dbReference type="Gene3D" id="3.40.50.1010">
    <property type="entry name" value="5'-nuclease"/>
    <property type="match status" value="1"/>
</dbReference>
<gene>
    <name evidence="4" type="ORF">D3877_23640</name>
</gene>
<dbReference type="GO" id="GO:0017108">
    <property type="term" value="F:5'-flap endonuclease activity"/>
    <property type="evidence" value="ECO:0007669"/>
    <property type="project" value="InterPro"/>
</dbReference>
<dbReference type="GO" id="GO:0003677">
    <property type="term" value="F:DNA binding"/>
    <property type="evidence" value="ECO:0007669"/>
    <property type="project" value="InterPro"/>
</dbReference>
<evidence type="ECO:0000256" key="1">
    <source>
        <dbReference type="ARBA" id="ARBA00022722"/>
    </source>
</evidence>
<proteinExistence type="predicted"/>
<dbReference type="InterPro" id="IPR029060">
    <property type="entry name" value="PIN-like_dom_sf"/>
</dbReference>
<dbReference type="InterPro" id="IPR020046">
    <property type="entry name" value="5-3_exonucl_a-hlix_arch_N"/>
</dbReference>
<dbReference type="InterPro" id="IPR038969">
    <property type="entry name" value="FEN"/>
</dbReference>
<dbReference type="PANTHER" id="PTHR42646">
    <property type="entry name" value="FLAP ENDONUCLEASE XNI"/>
    <property type="match status" value="1"/>
</dbReference>
<dbReference type="Gene3D" id="1.10.150.20">
    <property type="entry name" value="5' to 3' exonuclease, C-terminal subdomain"/>
    <property type="match status" value="1"/>
</dbReference>
<dbReference type="GO" id="GO:0008409">
    <property type="term" value="F:5'-3' exonuclease activity"/>
    <property type="evidence" value="ECO:0007669"/>
    <property type="project" value="InterPro"/>
</dbReference>
<evidence type="ECO:0000256" key="2">
    <source>
        <dbReference type="ARBA" id="ARBA00022801"/>
    </source>
</evidence>
<dbReference type="SUPFAM" id="SSF88723">
    <property type="entry name" value="PIN domain-like"/>
    <property type="match status" value="1"/>
</dbReference>
<dbReference type="Pfam" id="PF02739">
    <property type="entry name" value="5_3_exonuc_N"/>
    <property type="match status" value="1"/>
</dbReference>
<dbReference type="OrthoDB" id="9806424at2"/>
<keyword evidence="5" id="KW-1185">Reference proteome</keyword>
<dbReference type="EMBL" id="QYUL01000004">
    <property type="protein sequence ID" value="RJF78124.1"/>
    <property type="molecule type" value="Genomic_DNA"/>
</dbReference>
<evidence type="ECO:0000259" key="3">
    <source>
        <dbReference type="SMART" id="SM00475"/>
    </source>
</evidence>
<dbReference type="Proteomes" id="UP000283458">
    <property type="component" value="Unassembled WGS sequence"/>
</dbReference>
<sequence length="252" mass="28508">MIRIYDGNLVVRQRLETDTTGFCLRNLYLEAANPHGVLDIWVFDHPAGNAKRRDIYPDYKANREPPAEDVQAFMRLWQEMVRLTPAFSCIVPGYEGDDVMAHLAIRYAVQHQQTVEVVTRDADIRQLEQIPRITVTAQSLKDVPPNLIRLYKATVGDPSDNIKGVPGFGVKTWEGCDKRALRDWFEAPFDAAPPTDLPPKCKNAMAANPAHFQALYRLVGFLPIETELVNQHLVAGRHDPDAVETMLAQYLM</sequence>
<accession>A0A418VPE7</accession>